<dbReference type="GO" id="GO:0005829">
    <property type="term" value="C:cytosol"/>
    <property type="evidence" value="ECO:0007669"/>
    <property type="project" value="UniProtKB-SubCell"/>
</dbReference>
<protein>
    <recommendedName>
        <fullName evidence="6">Translation initiation factor eIF2B subunit delta</fullName>
    </recommendedName>
    <alternativeName>
        <fullName evidence="7">eIF2B GDP-GTP exchange factor subunit delta</fullName>
    </alternativeName>
</protein>
<reference evidence="11 12" key="1">
    <citation type="journal article" date="2021" name="Elife">
        <title>Chloroplast acquisition without the gene transfer in kleptoplastic sea slugs, Plakobranchus ocellatus.</title>
        <authorList>
            <person name="Maeda T."/>
            <person name="Takahashi S."/>
            <person name="Yoshida T."/>
            <person name="Shimamura S."/>
            <person name="Takaki Y."/>
            <person name="Nagai Y."/>
            <person name="Toyoda A."/>
            <person name="Suzuki Y."/>
            <person name="Arimoto A."/>
            <person name="Ishii H."/>
            <person name="Satoh N."/>
            <person name="Nishiyama T."/>
            <person name="Hasebe M."/>
            <person name="Maruyama T."/>
            <person name="Minagawa J."/>
            <person name="Obokata J."/>
            <person name="Shigenobu S."/>
        </authorList>
    </citation>
    <scope>NUCLEOTIDE SEQUENCE [LARGE SCALE GENOMIC DNA]</scope>
</reference>
<keyword evidence="12" id="KW-1185">Reference proteome</keyword>
<dbReference type="EMBL" id="BLXT01004139">
    <property type="protein sequence ID" value="GFO09977.1"/>
    <property type="molecule type" value="Genomic_DNA"/>
</dbReference>
<evidence type="ECO:0000256" key="9">
    <source>
        <dbReference type="RuleBase" id="RU003814"/>
    </source>
</evidence>
<dbReference type="AlphaFoldDB" id="A0AAV4AST3"/>
<comment type="similarity">
    <text evidence="2 9">Belongs to the eIF-2B alpha/beta/delta subunits family.</text>
</comment>
<gene>
    <name evidence="11" type="ORF">PoB_003648200</name>
</gene>
<keyword evidence="3" id="KW-0963">Cytoplasm</keyword>
<evidence type="ECO:0000256" key="3">
    <source>
        <dbReference type="ARBA" id="ARBA00022490"/>
    </source>
</evidence>
<feature type="compositionally biased region" description="Polar residues" evidence="10">
    <location>
        <begin position="51"/>
        <end position="68"/>
    </location>
</feature>
<evidence type="ECO:0000256" key="5">
    <source>
        <dbReference type="ARBA" id="ARBA00022917"/>
    </source>
</evidence>
<feature type="region of interest" description="Disordered" evidence="10">
    <location>
        <begin position="1"/>
        <end position="197"/>
    </location>
</feature>
<dbReference type="SUPFAM" id="SSF100950">
    <property type="entry name" value="NagB/RpiA/CoA transferase-like"/>
    <property type="match status" value="1"/>
</dbReference>
<evidence type="ECO:0000256" key="6">
    <source>
        <dbReference type="ARBA" id="ARBA00044147"/>
    </source>
</evidence>
<comment type="subcellular location">
    <subcellularLocation>
        <location evidence="1">Cytoplasm</location>
        <location evidence="1">Cytosol</location>
    </subcellularLocation>
</comment>
<accession>A0AAV4AST3</accession>
<feature type="region of interest" description="Disordered" evidence="10">
    <location>
        <begin position="471"/>
        <end position="505"/>
    </location>
</feature>
<feature type="compositionally biased region" description="Basic and acidic residues" evidence="10">
    <location>
        <begin position="157"/>
        <end position="167"/>
    </location>
</feature>
<dbReference type="PANTHER" id="PTHR10233:SF14">
    <property type="entry name" value="TRANSLATION INITIATION FACTOR EIF-2B SUBUNIT DELTA"/>
    <property type="match status" value="1"/>
</dbReference>
<keyword evidence="4 11" id="KW-0396">Initiation factor</keyword>
<name>A0AAV4AST3_9GAST</name>
<dbReference type="GO" id="GO:0003743">
    <property type="term" value="F:translation initiation factor activity"/>
    <property type="evidence" value="ECO:0007669"/>
    <property type="project" value="UniProtKB-KW"/>
</dbReference>
<dbReference type="Gene3D" id="3.40.50.10470">
    <property type="entry name" value="Translation initiation factor eif-2b, domain 2"/>
    <property type="match status" value="1"/>
</dbReference>
<evidence type="ECO:0000313" key="12">
    <source>
        <dbReference type="Proteomes" id="UP000735302"/>
    </source>
</evidence>
<evidence type="ECO:0000256" key="1">
    <source>
        <dbReference type="ARBA" id="ARBA00004514"/>
    </source>
</evidence>
<feature type="compositionally biased region" description="Gly residues" evidence="10">
    <location>
        <begin position="1"/>
        <end position="13"/>
    </location>
</feature>
<dbReference type="PANTHER" id="PTHR10233">
    <property type="entry name" value="TRANSLATION INITIATION FACTOR EIF-2B"/>
    <property type="match status" value="1"/>
</dbReference>
<organism evidence="11 12">
    <name type="scientific">Plakobranchus ocellatus</name>
    <dbReference type="NCBI Taxonomy" id="259542"/>
    <lineage>
        <taxon>Eukaryota</taxon>
        <taxon>Metazoa</taxon>
        <taxon>Spiralia</taxon>
        <taxon>Lophotrochozoa</taxon>
        <taxon>Mollusca</taxon>
        <taxon>Gastropoda</taxon>
        <taxon>Heterobranchia</taxon>
        <taxon>Euthyneura</taxon>
        <taxon>Panpulmonata</taxon>
        <taxon>Sacoglossa</taxon>
        <taxon>Placobranchoidea</taxon>
        <taxon>Plakobranchidae</taxon>
        <taxon>Plakobranchus</taxon>
    </lineage>
</organism>
<evidence type="ECO:0000256" key="8">
    <source>
        <dbReference type="ARBA" id="ARBA00046432"/>
    </source>
</evidence>
<dbReference type="InterPro" id="IPR037171">
    <property type="entry name" value="NagB/RpiA_transferase-like"/>
</dbReference>
<comment type="caution">
    <text evidence="11">The sequence shown here is derived from an EMBL/GenBank/DDBJ whole genome shotgun (WGS) entry which is preliminary data.</text>
</comment>
<proteinExistence type="inferred from homology"/>
<feature type="compositionally biased region" description="Basic and acidic residues" evidence="10">
    <location>
        <begin position="182"/>
        <end position="197"/>
    </location>
</feature>
<dbReference type="InterPro" id="IPR042529">
    <property type="entry name" value="IF_2B-like_C"/>
</dbReference>
<evidence type="ECO:0000313" key="11">
    <source>
        <dbReference type="EMBL" id="GFO09977.1"/>
    </source>
</evidence>
<keyword evidence="5" id="KW-0648">Protein biosynthesis</keyword>
<dbReference type="InterPro" id="IPR000649">
    <property type="entry name" value="IF-2B-related"/>
</dbReference>
<evidence type="ECO:0000256" key="7">
    <source>
        <dbReference type="ARBA" id="ARBA00044356"/>
    </source>
</evidence>
<comment type="subunit">
    <text evidence="8">Component of the translation initiation factor 2B (eIF2B) complex which is a heterodecamer of two sets of five different subunits: alpha, beta, gamma, delta and epsilon. Subunits alpha, beta and delta comprise a regulatory subcomplex and subunits epsilon and gamma comprise a catalytic subcomplex. Within the complex, the hexameric regulatory complex resides at the center, with the two heterodimeric catalytic subcomplexes bound on opposite sides.</text>
</comment>
<sequence>MSASPAGGGGGKQTGSKGKGKHAKSPRMSSGGGAPSTVKKDESNSVAAKESSLNNQPATSANSQQNLQHPACAASCEGAQGGSNTDPSKDQSKQAKAKKPKAEPVKKPEGGEGGEQKSKAQLKAERRALQEAQRAAKEAKKKEAGGGGNETAAPPAVKKETTAEKPKAKAQPTSQPAKKVKPKEMIKDAPKGETEEEMWARKEKEILAKSLKIDNNILNLGFQYFYHRVVGANARCIAMLAELREVIGKYKTPPEKELCRDLEKSLLAPCITYINYCRPLSTSMGNAIKYLKYHINRIPSDMDDRTAIGQLQDVIDTFIQENILKASEAVALYANSKIVDGDVILVYAASSLICQVLKTAHVKGKKFRVIVVEGRPRTEGKSMLRFLVRCGIPCSYIYIGSATHAMGEATKVFLGAAAMFSIGDMHSRTGNSMIAALAQAYNIPVLACCETYKFTDKVQLHLADSNLHARGRDLIDPGPHNRPSVLLTSPEDAKSSEGSGSGGTASGPNLLNLMYDVTKSRHITMLVTELGMLPCTSVPVVLRRQEDLVAEV</sequence>
<evidence type="ECO:0000256" key="10">
    <source>
        <dbReference type="SAM" id="MobiDB-lite"/>
    </source>
</evidence>
<evidence type="ECO:0000256" key="4">
    <source>
        <dbReference type="ARBA" id="ARBA00022540"/>
    </source>
</evidence>
<dbReference type="Proteomes" id="UP000735302">
    <property type="component" value="Unassembled WGS sequence"/>
</dbReference>
<feature type="compositionally biased region" description="Basic and acidic residues" evidence="10">
    <location>
        <begin position="100"/>
        <end position="144"/>
    </location>
</feature>
<dbReference type="Pfam" id="PF01008">
    <property type="entry name" value="IF-2B"/>
    <property type="match status" value="1"/>
</dbReference>
<evidence type="ECO:0000256" key="2">
    <source>
        <dbReference type="ARBA" id="ARBA00007251"/>
    </source>
</evidence>